<comment type="caution">
    <text evidence="1">The sequence shown here is derived from an EMBL/GenBank/DDBJ whole genome shotgun (WGS) entry which is preliminary data.</text>
</comment>
<keyword evidence="2" id="KW-1185">Reference proteome</keyword>
<evidence type="ECO:0000313" key="1">
    <source>
        <dbReference type="EMBL" id="MEO3691402.1"/>
    </source>
</evidence>
<evidence type="ECO:0000313" key="2">
    <source>
        <dbReference type="Proteomes" id="UP001495147"/>
    </source>
</evidence>
<gene>
    <name evidence="1" type="ORF">ABDJ85_07970</name>
</gene>
<dbReference type="EMBL" id="JBDPZD010000002">
    <property type="protein sequence ID" value="MEO3691402.1"/>
    <property type="molecule type" value="Genomic_DNA"/>
</dbReference>
<organism evidence="1 2">
    <name type="scientific">Roseateles paludis</name>
    <dbReference type="NCBI Taxonomy" id="3145238"/>
    <lineage>
        <taxon>Bacteria</taxon>
        <taxon>Pseudomonadati</taxon>
        <taxon>Pseudomonadota</taxon>
        <taxon>Betaproteobacteria</taxon>
        <taxon>Burkholderiales</taxon>
        <taxon>Sphaerotilaceae</taxon>
        <taxon>Roseateles</taxon>
    </lineage>
</organism>
<sequence length="109" mass="11212">MLRAPNAAEIAALDAASKVLAASSSTSTRKAAAAVTTSSTRVDVLPNGAKRVMLGTEHHAYSVATKTADGGIDFNCVQGEQSAIAKTLAPMKATRSVAPHDKEHAHDSQ</sequence>
<accession>A0ABV0G0Z5</accession>
<dbReference type="NCBIfam" id="NF047450">
    <property type="entry name" value="post-PEP-CTERM_1"/>
    <property type="match status" value="1"/>
</dbReference>
<proteinExistence type="predicted"/>
<name>A0ABV0G0Z5_9BURK</name>
<protein>
    <submittedName>
        <fullName evidence="1">Uncharacterized protein</fullName>
    </submittedName>
</protein>
<reference evidence="1 2" key="1">
    <citation type="submission" date="2024-05" db="EMBL/GenBank/DDBJ databases">
        <title>Roseateles sp. DJS-2-20 16S ribosomal RNA gene Genome sequencing and assembly.</title>
        <authorList>
            <person name="Woo H."/>
        </authorList>
    </citation>
    <scope>NUCLEOTIDE SEQUENCE [LARGE SCALE GENOMIC DNA]</scope>
    <source>
        <strain evidence="1 2">DJS-2-20</strain>
    </source>
</reference>
<dbReference type="Proteomes" id="UP001495147">
    <property type="component" value="Unassembled WGS sequence"/>
</dbReference>